<dbReference type="Pfam" id="PF05425">
    <property type="entry name" value="CopD"/>
    <property type="match status" value="1"/>
</dbReference>
<feature type="transmembrane region" description="Helical" evidence="6">
    <location>
        <begin position="91"/>
        <end position="111"/>
    </location>
</feature>
<dbReference type="GO" id="GO:0005886">
    <property type="term" value="C:plasma membrane"/>
    <property type="evidence" value="ECO:0007669"/>
    <property type="project" value="UniProtKB-SubCell"/>
</dbReference>
<evidence type="ECO:0000256" key="4">
    <source>
        <dbReference type="ARBA" id="ARBA00022989"/>
    </source>
</evidence>
<dbReference type="Proteomes" id="UP000428330">
    <property type="component" value="Chromosome"/>
</dbReference>
<evidence type="ECO:0000256" key="3">
    <source>
        <dbReference type="ARBA" id="ARBA00022692"/>
    </source>
</evidence>
<accession>A0A6I6IXW2</accession>
<evidence type="ECO:0000313" key="9">
    <source>
        <dbReference type="Proteomes" id="UP000428330"/>
    </source>
</evidence>
<evidence type="ECO:0000256" key="6">
    <source>
        <dbReference type="SAM" id="Phobius"/>
    </source>
</evidence>
<evidence type="ECO:0000256" key="2">
    <source>
        <dbReference type="ARBA" id="ARBA00022475"/>
    </source>
</evidence>
<feature type="transmembrane region" description="Helical" evidence="6">
    <location>
        <begin position="223"/>
        <end position="242"/>
    </location>
</feature>
<keyword evidence="4 6" id="KW-1133">Transmembrane helix</keyword>
<dbReference type="KEGG" id="rom:EI983_04030"/>
<feature type="transmembrane region" description="Helical" evidence="6">
    <location>
        <begin position="263"/>
        <end position="286"/>
    </location>
</feature>
<keyword evidence="2" id="KW-1003">Cell membrane</keyword>
<keyword evidence="3 6" id="KW-0812">Transmembrane</keyword>
<keyword evidence="9" id="KW-1185">Reference proteome</keyword>
<dbReference type="RefSeq" id="WP_157706122.1">
    <property type="nucleotide sequence ID" value="NZ_CP034348.1"/>
</dbReference>
<feature type="transmembrane region" description="Helical" evidence="6">
    <location>
        <begin position="49"/>
        <end position="71"/>
    </location>
</feature>
<feature type="transmembrane region" description="Helical" evidence="6">
    <location>
        <begin position="15"/>
        <end position="37"/>
    </location>
</feature>
<comment type="subcellular location">
    <subcellularLocation>
        <location evidence="1">Cell membrane</location>
        <topology evidence="1">Multi-pass membrane protein</topology>
    </subcellularLocation>
</comment>
<proteinExistence type="predicted"/>
<keyword evidence="5 6" id="KW-0472">Membrane</keyword>
<dbReference type="PANTHER" id="PTHR34820">
    <property type="entry name" value="INNER MEMBRANE PROTEIN YEBZ"/>
    <property type="match status" value="1"/>
</dbReference>
<feature type="transmembrane region" description="Helical" evidence="6">
    <location>
        <begin position="185"/>
        <end position="208"/>
    </location>
</feature>
<dbReference type="EMBL" id="CP034348">
    <property type="protein sequence ID" value="QGX97488.1"/>
    <property type="molecule type" value="Genomic_DNA"/>
</dbReference>
<dbReference type="GO" id="GO:0006825">
    <property type="term" value="P:copper ion transport"/>
    <property type="evidence" value="ECO:0007669"/>
    <property type="project" value="InterPro"/>
</dbReference>
<evidence type="ECO:0000313" key="8">
    <source>
        <dbReference type="EMBL" id="QGX97488.1"/>
    </source>
</evidence>
<sequence>MPDIWSFAAVVTKTLMYFGILTSSGLVLTRFVFAAEISSVLPVMRKSSLLCALLGVVAALASFCLSGAALTGDMSGLTDPDMLGLLWQTQVGTALQMRLVGGVLMLTGLLLGGSGWGLAGLGALTALWSFTQIGHLSEGQDLWPKLLLMAHLSAIAFWIGILLPLNRLARNPGELARAGQLGHRFGQIATVVIPVLLLAGIALGWLLVGSWGNLFTTAYGLDLIVKLVLVAVLLALGAWNKLRIVPDMISGNPKAAAKLSQTMFVEWLFFIAVLLATASLTLLFALPDNH</sequence>
<feature type="transmembrane region" description="Helical" evidence="6">
    <location>
        <begin position="118"/>
        <end position="136"/>
    </location>
</feature>
<feature type="transmembrane region" description="Helical" evidence="6">
    <location>
        <begin position="142"/>
        <end position="165"/>
    </location>
</feature>
<evidence type="ECO:0000259" key="7">
    <source>
        <dbReference type="Pfam" id="PF05425"/>
    </source>
</evidence>
<protein>
    <submittedName>
        <fullName evidence="8">Copper-binding protein</fullName>
    </submittedName>
</protein>
<dbReference type="PANTHER" id="PTHR34820:SF4">
    <property type="entry name" value="INNER MEMBRANE PROTEIN YEBZ"/>
    <property type="match status" value="1"/>
</dbReference>
<evidence type="ECO:0000256" key="5">
    <source>
        <dbReference type="ARBA" id="ARBA00023136"/>
    </source>
</evidence>
<dbReference type="InterPro" id="IPR032694">
    <property type="entry name" value="CopC/D"/>
</dbReference>
<reference evidence="9" key="1">
    <citation type="submission" date="2018-12" db="EMBL/GenBank/DDBJ databases">
        <title>Complete genome sequence of Roseovarius sp. MME-070.</title>
        <authorList>
            <person name="Nam Y.-D."/>
            <person name="Kang J."/>
            <person name="Chung W.-H."/>
            <person name="Park Y.S."/>
        </authorList>
    </citation>
    <scope>NUCLEOTIDE SEQUENCE [LARGE SCALE GENOMIC DNA]</scope>
    <source>
        <strain evidence="9">MME-070</strain>
    </source>
</reference>
<evidence type="ECO:0000256" key="1">
    <source>
        <dbReference type="ARBA" id="ARBA00004651"/>
    </source>
</evidence>
<dbReference type="InterPro" id="IPR008457">
    <property type="entry name" value="Cu-R_CopD_dom"/>
</dbReference>
<feature type="domain" description="Copper resistance protein D" evidence="7">
    <location>
        <begin position="183"/>
        <end position="280"/>
    </location>
</feature>
<dbReference type="AlphaFoldDB" id="A0A6I6IXW2"/>
<organism evidence="8 9">
    <name type="scientific">Roseovarius faecimaris</name>
    <dbReference type="NCBI Taxonomy" id="2494550"/>
    <lineage>
        <taxon>Bacteria</taxon>
        <taxon>Pseudomonadati</taxon>
        <taxon>Pseudomonadota</taxon>
        <taxon>Alphaproteobacteria</taxon>
        <taxon>Rhodobacterales</taxon>
        <taxon>Roseobacteraceae</taxon>
        <taxon>Roseovarius</taxon>
    </lineage>
</organism>
<dbReference type="OrthoDB" id="8478277at2"/>
<gene>
    <name evidence="8" type="ORF">EI983_04030</name>
</gene>
<name>A0A6I6IXW2_9RHOB</name>